<evidence type="ECO:0000313" key="2">
    <source>
        <dbReference type="EMBL" id="QBK91749.1"/>
    </source>
</evidence>
<proteinExistence type="predicted"/>
<feature type="transmembrane region" description="Helical" evidence="1">
    <location>
        <begin position="115"/>
        <end position="138"/>
    </location>
</feature>
<feature type="transmembrane region" description="Helical" evidence="1">
    <location>
        <begin position="32"/>
        <end position="48"/>
    </location>
</feature>
<accession>A0A481Z9G5</accession>
<reference evidence="2" key="1">
    <citation type="journal article" date="2019" name="MBio">
        <title>Virus Genomes from Deep Sea Sediments Expand the Ocean Megavirome and Support Independent Origins of Viral Gigantism.</title>
        <authorList>
            <person name="Backstrom D."/>
            <person name="Yutin N."/>
            <person name="Jorgensen S.L."/>
            <person name="Dharamshi J."/>
            <person name="Homa F."/>
            <person name="Zaremba-Niedwiedzka K."/>
            <person name="Spang A."/>
            <person name="Wolf Y.I."/>
            <person name="Koonin E.V."/>
            <person name="Ettema T.J."/>
        </authorList>
    </citation>
    <scope>NUCLEOTIDE SEQUENCE</scope>
</reference>
<sequence length="241" mass="28743">MGWKQYMGLEYVDYTDQIFQSLIKTRYAKRQFSMMMSVLITWIVRWHLKTLFSFFFEFHPLIDFILQILLSVCLVFKNSWIRNVVNRFQNEIYALSRYLINNYTRENYRVWKRNITVGVCIYFLVYLMMVEISSALLIGQIGQFLISYFIVDGIEQRTFVKAWIYCKEWYQRHLCRQGTQLTNKTLTIRDTYLDTDSSSSSSSDSKSNAEESEVLWKSWMGLDNVIVVEDSPTHSIVVFQD</sequence>
<gene>
    <name evidence="2" type="ORF">LCPAC304_00750</name>
</gene>
<name>A0A481Z9G5_9VIRU</name>
<keyword evidence="1" id="KW-0812">Transmembrane</keyword>
<keyword evidence="1" id="KW-0472">Membrane</keyword>
<protein>
    <submittedName>
        <fullName evidence="2">Uncharacterized protein</fullName>
    </submittedName>
</protein>
<keyword evidence="1" id="KW-1133">Transmembrane helix</keyword>
<dbReference type="EMBL" id="MK500565">
    <property type="protein sequence ID" value="QBK91749.1"/>
    <property type="molecule type" value="Genomic_DNA"/>
</dbReference>
<feature type="transmembrane region" description="Helical" evidence="1">
    <location>
        <begin position="54"/>
        <end position="76"/>
    </location>
</feature>
<organism evidence="2">
    <name type="scientific">Pithovirus LCPAC304</name>
    <dbReference type="NCBI Taxonomy" id="2506594"/>
    <lineage>
        <taxon>Viruses</taxon>
        <taxon>Pithoviruses</taxon>
    </lineage>
</organism>
<evidence type="ECO:0000256" key="1">
    <source>
        <dbReference type="SAM" id="Phobius"/>
    </source>
</evidence>